<dbReference type="AlphaFoldDB" id="A0A9P5PZS0"/>
<evidence type="ECO:0000313" key="2">
    <source>
        <dbReference type="EMBL" id="KAF9072908.1"/>
    </source>
</evidence>
<accession>A0A9P5PZS0</accession>
<feature type="compositionally biased region" description="Pro residues" evidence="1">
    <location>
        <begin position="70"/>
        <end position="84"/>
    </location>
</feature>
<sequence length="108" mass="11312">MLSATRKLLPGLSNSTLLLLVPPLPMTTMGKEFFSVAYTTGCAREDVAGERGGENRTNTVNASQSLSPSCSPPKPKPSPMPPSVPSASLASTPDLILDTITRFLVPQG</sequence>
<name>A0A9P5PZS0_9AGAR</name>
<dbReference type="EMBL" id="JADNRY010000021">
    <property type="protein sequence ID" value="KAF9072908.1"/>
    <property type="molecule type" value="Genomic_DNA"/>
</dbReference>
<proteinExistence type="predicted"/>
<feature type="region of interest" description="Disordered" evidence="1">
    <location>
        <begin position="47"/>
        <end position="91"/>
    </location>
</feature>
<keyword evidence="3" id="KW-1185">Reference proteome</keyword>
<organism evidence="2 3">
    <name type="scientific">Rhodocollybia butyracea</name>
    <dbReference type="NCBI Taxonomy" id="206335"/>
    <lineage>
        <taxon>Eukaryota</taxon>
        <taxon>Fungi</taxon>
        <taxon>Dikarya</taxon>
        <taxon>Basidiomycota</taxon>
        <taxon>Agaricomycotina</taxon>
        <taxon>Agaricomycetes</taxon>
        <taxon>Agaricomycetidae</taxon>
        <taxon>Agaricales</taxon>
        <taxon>Marasmiineae</taxon>
        <taxon>Omphalotaceae</taxon>
        <taxon>Rhodocollybia</taxon>
    </lineage>
</organism>
<dbReference type="Proteomes" id="UP000772434">
    <property type="component" value="Unassembled WGS sequence"/>
</dbReference>
<comment type="caution">
    <text evidence="2">The sequence shown here is derived from an EMBL/GenBank/DDBJ whole genome shotgun (WGS) entry which is preliminary data.</text>
</comment>
<reference evidence="2" key="1">
    <citation type="submission" date="2020-11" db="EMBL/GenBank/DDBJ databases">
        <authorList>
            <consortium name="DOE Joint Genome Institute"/>
            <person name="Ahrendt S."/>
            <person name="Riley R."/>
            <person name="Andreopoulos W."/>
            <person name="Labutti K."/>
            <person name="Pangilinan J."/>
            <person name="Ruiz-Duenas F.J."/>
            <person name="Barrasa J.M."/>
            <person name="Sanchez-Garcia M."/>
            <person name="Camarero S."/>
            <person name="Miyauchi S."/>
            <person name="Serrano A."/>
            <person name="Linde D."/>
            <person name="Babiker R."/>
            <person name="Drula E."/>
            <person name="Ayuso-Fernandez I."/>
            <person name="Pacheco R."/>
            <person name="Padilla G."/>
            <person name="Ferreira P."/>
            <person name="Barriuso J."/>
            <person name="Kellner H."/>
            <person name="Castanera R."/>
            <person name="Alfaro M."/>
            <person name="Ramirez L."/>
            <person name="Pisabarro A.G."/>
            <person name="Kuo A."/>
            <person name="Tritt A."/>
            <person name="Lipzen A."/>
            <person name="He G."/>
            <person name="Yan M."/>
            <person name="Ng V."/>
            <person name="Cullen D."/>
            <person name="Martin F."/>
            <person name="Rosso M.-N."/>
            <person name="Henrissat B."/>
            <person name="Hibbett D."/>
            <person name="Martinez A.T."/>
            <person name="Grigoriev I.V."/>
        </authorList>
    </citation>
    <scope>NUCLEOTIDE SEQUENCE</scope>
    <source>
        <strain evidence="2">AH 40177</strain>
    </source>
</reference>
<evidence type="ECO:0000313" key="3">
    <source>
        <dbReference type="Proteomes" id="UP000772434"/>
    </source>
</evidence>
<evidence type="ECO:0000256" key="1">
    <source>
        <dbReference type="SAM" id="MobiDB-lite"/>
    </source>
</evidence>
<gene>
    <name evidence="2" type="ORF">BDP27DRAFT_1360669</name>
</gene>
<protein>
    <submittedName>
        <fullName evidence="2">Uncharacterized protein</fullName>
    </submittedName>
</protein>